<gene>
    <name evidence="2" type="ORF">FALBO_9255</name>
</gene>
<accession>A0A8H4P961</accession>
<feature type="compositionally biased region" description="Basic and acidic residues" evidence="1">
    <location>
        <begin position="68"/>
        <end position="84"/>
    </location>
</feature>
<reference evidence="2 3" key="1">
    <citation type="submission" date="2020-01" db="EMBL/GenBank/DDBJ databases">
        <title>Identification and distribution of gene clusters putatively required for synthesis of sphingolipid metabolism inhibitors in phylogenetically diverse species of the filamentous fungus Fusarium.</title>
        <authorList>
            <person name="Kim H.-S."/>
            <person name="Busman M."/>
            <person name="Brown D.W."/>
            <person name="Divon H."/>
            <person name="Uhlig S."/>
            <person name="Proctor R.H."/>
        </authorList>
    </citation>
    <scope>NUCLEOTIDE SEQUENCE [LARGE SCALE GENOMIC DNA]</scope>
    <source>
        <strain evidence="2 3">NRRL 20459</strain>
    </source>
</reference>
<proteinExistence type="predicted"/>
<dbReference type="AlphaFoldDB" id="A0A8H4P961"/>
<organism evidence="2 3">
    <name type="scientific">Fusarium albosuccineum</name>
    <dbReference type="NCBI Taxonomy" id="1237068"/>
    <lineage>
        <taxon>Eukaryota</taxon>
        <taxon>Fungi</taxon>
        <taxon>Dikarya</taxon>
        <taxon>Ascomycota</taxon>
        <taxon>Pezizomycotina</taxon>
        <taxon>Sordariomycetes</taxon>
        <taxon>Hypocreomycetidae</taxon>
        <taxon>Hypocreales</taxon>
        <taxon>Nectriaceae</taxon>
        <taxon>Fusarium</taxon>
        <taxon>Fusarium decemcellulare species complex</taxon>
    </lineage>
</organism>
<feature type="region of interest" description="Disordered" evidence="1">
    <location>
        <begin position="66"/>
        <end position="98"/>
    </location>
</feature>
<comment type="caution">
    <text evidence="2">The sequence shown here is derived from an EMBL/GenBank/DDBJ whole genome shotgun (WGS) entry which is preliminary data.</text>
</comment>
<dbReference type="EMBL" id="JAADYS010001275">
    <property type="protein sequence ID" value="KAF4463920.1"/>
    <property type="molecule type" value="Genomic_DNA"/>
</dbReference>
<evidence type="ECO:0000256" key="1">
    <source>
        <dbReference type="SAM" id="MobiDB-lite"/>
    </source>
</evidence>
<sequence length="98" mass="10737">MSLVPSALVKNKDPHEVAAEEKLIWNPTLAVYGDTDVFVAATSDGTQSCHSKERHLAWAAGAYGQPKIQHDTWERNKPISKDEEQPSQPRGEASDPGL</sequence>
<dbReference type="Proteomes" id="UP000554235">
    <property type="component" value="Unassembled WGS sequence"/>
</dbReference>
<protein>
    <submittedName>
        <fullName evidence="2">Uncharacterized protein</fullName>
    </submittedName>
</protein>
<name>A0A8H4P961_9HYPO</name>
<keyword evidence="3" id="KW-1185">Reference proteome</keyword>
<evidence type="ECO:0000313" key="2">
    <source>
        <dbReference type="EMBL" id="KAF4463920.1"/>
    </source>
</evidence>
<evidence type="ECO:0000313" key="3">
    <source>
        <dbReference type="Proteomes" id="UP000554235"/>
    </source>
</evidence>